<protein>
    <submittedName>
        <fullName evidence="1">Uncharacterized protein</fullName>
    </submittedName>
</protein>
<organism evidence="1 2">
    <name type="scientific">Fermentimicrarchaeum limneticum</name>
    <dbReference type="NCBI Taxonomy" id="2795018"/>
    <lineage>
        <taxon>Archaea</taxon>
        <taxon>Candidatus Micrarchaeota</taxon>
        <taxon>Candidatus Fermentimicrarchaeales</taxon>
        <taxon>Candidatus Fermentimicrarchaeaceae</taxon>
        <taxon>Candidatus Fermentimicrarchaeum</taxon>
    </lineage>
</organism>
<reference evidence="2" key="1">
    <citation type="submission" date="2020-07" db="EMBL/GenBank/DDBJ databases">
        <title>Metabolic diversity and evolutionary history of the archaeal phylum ###Micrarchaeota### uncovered from a freshwater lake metagenome.</title>
        <authorList>
            <person name="Kadnikov V.V."/>
            <person name="Savvichev A.S."/>
            <person name="Mardanov A.V."/>
            <person name="Beletsky A.V."/>
            <person name="Chupakov A.V."/>
            <person name="Kokryatskaya N.M."/>
            <person name="Pimenov N.V."/>
            <person name="Ravin N.V."/>
        </authorList>
    </citation>
    <scope>NUCLEOTIDE SEQUENCE [LARGE SCALE GENOMIC DNA]</scope>
</reference>
<dbReference type="Proteomes" id="UP000510821">
    <property type="component" value="Chromosome"/>
</dbReference>
<sequence>MNLSEEIRNSKRKPKELVQFLADSIKKDEKLASQLIDILKTGSDVEKGAIADVMKHVSKEKPEILAPYVDEMIGYINLPLNLIQLTSKPTPISKSTIEKAWRILKSDLKNKGYNVGLIEMPKIKAIVCTKDDFFRIGEQLQKISNLETEEYGKSITFDKSARAFVKQLDEEGKKWLILIREDCPISDELIHEMRHIFEFFFLFMKR</sequence>
<dbReference type="KEGG" id="flt:Sv326_0511"/>
<evidence type="ECO:0000313" key="1">
    <source>
        <dbReference type="EMBL" id="QLJ52686.1"/>
    </source>
</evidence>
<evidence type="ECO:0000313" key="2">
    <source>
        <dbReference type="Proteomes" id="UP000510821"/>
    </source>
</evidence>
<gene>
    <name evidence="1" type="ORF">Sv326_0511</name>
</gene>
<dbReference type="AlphaFoldDB" id="A0A7D5XLC5"/>
<proteinExistence type="predicted"/>
<accession>A0A7D5XLC5</accession>
<dbReference type="EMBL" id="CP058998">
    <property type="protein sequence ID" value="QLJ52686.1"/>
    <property type="molecule type" value="Genomic_DNA"/>
</dbReference>
<name>A0A7D5XLC5_FERL1</name>